<dbReference type="Pfam" id="PF13715">
    <property type="entry name" value="CarbopepD_reg_2"/>
    <property type="match status" value="1"/>
</dbReference>
<keyword evidence="6 7" id="KW-0998">Cell outer membrane</keyword>
<dbReference type="RefSeq" id="WP_014216485.1">
    <property type="nucleotide sequence ID" value="NZ_LWBO01000002.1"/>
</dbReference>
<keyword evidence="5 7" id="KW-0472">Membrane</keyword>
<reference evidence="10 11" key="1">
    <citation type="submission" date="2016-04" db="EMBL/GenBank/DDBJ databases">
        <authorList>
            <person name="Chen L."/>
            <person name="Zhuang W."/>
            <person name="Wang G."/>
        </authorList>
    </citation>
    <scope>NUCLEOTIDE SEQUENCE [LARGE SCALE GENOMIC DNA]</scope>
    <source>
        <strain evidence="11">GR20</strain>
    </source>
</reference>
<evidence type="ECO:0000313" key="10">
    <source>
        <dbReference type="EMBL" id="OQP54086.1"/>
    </source>
</evidence>
<dbReference type="InterPro" id="IPR012910">
    <property type="entry name" value="Plug_dom"/>
</dbReference>
<evidence type="ECO:0000256" key="6">
    <source>
        <dbReference type="ARBA" id="ARBA00023237"/>
    </source>
</evidence>
<dbReference type="Gene3D" id="2.60.40.1120">
    <property type="entry name" value="Carboxypeptidase-like, regulatory domain"/>
    <property type="match status" value="1"/>
</dbReference>
<dbReference type="Gene3D" id="2.170.130.10">
    <property type="entry name" value="TonB-dependent receptor, plug domain"/>
    <property type="match status" value="1"/>
</dbReference>
<comment type="subcellular location">
    <subcellularLocation>
        <location evidence="1 7">Cell outer membrane</location>
        <topology evidence="1 7">Multi-pass membrane protein</topology>
    </subcellularLocation>
</comment>
<comment type="caution">
    <text evidence="10">The sequence shown here is derived from an EMBL/GenBank/DDBJ whole genome shotgun (WGS) entry which is preliminary data.</text>
</comment>
<evidence type="ECO:0000256" key="5">
    <source>
        <dbReference type="ARBA" id="ARBA00023136"/>
    </source>
</evidence>
<keyword evidence="8" id="KW-0732">Signal</keyword>
<proteinExistence type="inferred from homology"/>
<feature type="domain" description="TonB-dependent receptor plug" evidence="9">
    <location>
        <begin position="116"/>
        <end position="223"/>
    </location>
</feature>
<organism evidence="10 11">
    <name type="scientific">Niastella koreensis</name>
    <dbReference type="NCBI Taxonomy" id="354356"/>
    <lineage>
        <taxon>Bacteria</taxon>
        <taxon>Pseudomonadati</taxon>
        <taxon>Bacteroidota</taxon>
        <taxon>Chitinophagia</taxon>
        <taxon>Chitinophagales</taxon>
        <taxon>Chitinophagaceae</taxon>
        <taxon>Niastella</taxon>
    </lineage>
</organism>
<dbReference type="InterPro" id="IPR037066">
    <property type="entry name" value="Plug_dom_sf"/>
</dbReference>
<name>A0ABX3P4B9_9BACT</name>
<dbReference type="InterPro" id="IPR036942">
    <property type="entry name" value="Beta-barrel_TonB_sf"/>
</dbReference>
<keyword evidence="3 7" id="KW-1134">Transmembrane beta strand</keyword>
<keyword evidence="11" id="KW-1185">Reference proteome</keyword>
<dbReference type="InterPro" id="IPR039426">
    <property type="entry name" value="TonB-dep_rcpt-like"/>
</dbReference>
<dbReference type="EMBL" id="LWBO01000002">
    <property type="protein sequence ID" value="OQP54086.1"/>
    <property type="molecule type" value="Genomic_DNA"/>
</dbReference>
<dbReference type="SUPFAM" id="SSF56935">
    <property type="entry name" value="Porins"/>
    <property type="match status" value="1"/>
</dbReference>
<evidence type="ECO:0000313" key="11">
    <source>
        <dbReference type="Proteomes" id="UP000192277"/>
    </source>
</evidence>
<evidence type="ECO:0000256" key="4">
    <source>
        <dbReference type="ARBA" id="ARBA00022692"/>
    </source>
</evidence>
<keyword evidence="4 7" id="KW-0812">Transmembrane</keyword>
<dbReference type="Pfam" id="PF07715">
    <property type="entry name" value="Plug"/>
    <property type="match status" value="1"/>
</dbReference>
<sequence>MRKILSLLIAALLSVVAYSQNRQIAGRVLDDKGDPIPFASIKVKKSSVGTSADEAGNFKLSVPPNAILVVSAAGVETREVSTVGAGETLTVSLTRSTNELSTVVVTTSLGIKRQAKELGYAATSVTAKTLTQGKAVNVQQALNGKVSGVAITTTNSGVFENAKINIRGIRSLTGNNQPMLVVDGAPTPLTFLTTIPPDDIQDLTVLKSAASAAIYGPDAVNGVILVTTKKGTQKKFNVTVNSTLQAATVAYFPKLQRQFGAGAGEVVDQYGNYGYVPEENQMYGPRFDGTMKDIGVHVEDGSIQTVPYNDSHYKDKVKFWNNGMTWQNSISVAGEDFYASIQDAKINGLMPDDKNRRTSFRFNASKTYGKLTVNYGLNYIQQNYDVVNEQGMKDLFPGSYNGSIFFQVLQTPSNVPLLDYKDWRNSKWAQFTNYYNEYAVNPYWVIGNVRQKGREDDLIGNLDVHYKVFDWLNASARLSTNLAFRNYENTTAPVVVSAWAEANRNPTQYVNRLGNVLDDQNNSSRINLDYFLHGDHKINKDFTVRYLAGGTVRDNRWKDIAVGGNNLKVPYLYNVGVRSGDAKVPGYDGSGQTSNDGNNYSIQTRLLSAYGSVGFSYKGWANVEFTGRNDWDSRLLKENRSFFYPGANAAVVLSEAIPAIQTSGVISYAKVRGAISKTGNVNIGPYSLVPNYSQATGFPFGNVAGYSANDVIPDKNLKPEFVRTIEFGTELGFMHNRINVEATYFNQNNTDQILTVSQSTTTGYKTLLANAADFKNKGVEMDLNLSPVVNIGKGRIDFRVNVTYNDNKVTRTLGNIPVVIGGNSGFFQNSNGAPTVNNVAIVGKPAFAFQLSDYLRDSATGKVIVDAVTGNPSQASALAVMGRSLPLWVVGLTPSYSIGGFSVSMTWDYKTGHSFYSGMGSDMDFAGISARSAEYGRQRFVMPNSVYKDASGKYVNNTNIQVMDGNYGFWTGAATNSGIATNYFASAAAWRLRELNLSYTLPSKFIGGGKYLQRVTVSAIGRNLLLFVPKSNQWGDPEFNYSSTNNTYGISSSFQSPASRFYGGSITVQF</sequence>
<dbReference type="InterPro" id="IPR008969">
    <property type="entry name" value="CarboxyPept-like_regulatory"/>
</dbReference>
<dbReference type="SUPFAM" id="SSF49464">
    <property type="entry name" value="Carboxypeptidase regulatory domain-like"/>
    <property type="match status" value="1"/>
</dbReference>
<dbReference type="InterPro" id="IPR023996">
    <property type="entry name" value="TonB-dep_OMP_SusC/RagA"/>
</dbReference>
<evidence type="ECO:0000256" key="1">
    <source>
        <dbReference type="ARBA" id="ARBA00004571"/>
    </source>
</evidence>
<keyword evidence="2 7" id="KW-0813">Transport</keyword>
<protein>
    <submittedName>
        <fullName evidence="10">SusC/RagA family TonB-linked outer membrane protein</fullName>
    </submittedName>
</protein>
<evidence type="ECO:0000256" key="8">
    <source>
        <dbReference type="SAM" id="SignalP"/>
    </source>
</evidence>
<dbReference type="NCBIfam" id="TIGR04056">
    <property type="entry name" value="OMP_RagA_SusC"/>
    <property type="match status" value="1"/>
</dbReference>
<gene>
    <name evidence="10" type="ORF">A4D02_20615</name>
</gene>
<evidence type="ECO:0000259" key="9">
    <source>
        <dbReference type="Pfam" id="PF07715"/>
    </source>
</evidence>
<feature type="signal peptide" evidence="8">
    <location>
        <begin position="1"/>
        <end position="19"/>
    </location>
</feature>
<evidence type="ECO:0000256" key="7">
    <source>
        <dbReference type="PROSITE-ProRule" id="PRU01360"/>
    </source>
</evidence>
<evidence type="ECO:0000256" key="3">
    <source>
        <dbReference type="ARBA" id="ARBA00022452"/>
    </source>
</evidence>
<comment type="similarity">
    <text evidence="7">Belongs to the TonB-dependent receptor family.</text>
</comment>
<dbReference type="PROSITE" id="PS52016">
    <property type="entry name" value="TONB_DEPENDENT_REC_3"/>
    <property type="match status" value="1"/>
</dbReference>
<evidence type="ECO:0000256" key="2">
    <source>
        <dbReference type="ARBA" id="ARBA00022448"/>
    </source>
</evidence>
<dbReference type="Proteomes" id="UP000192277">
    <property type="component" value="Unassembled WGS sequence"/>
</dbReference>
<feature type="chain" id="PRO_5045382835" evidence="8">
    <location>
        <begin position="20"/>
        <end position="1070"/>
    </location>
</feature>
<accession>A0ABX3P4B9</accession>
<dbReference type="Gene3D" id="2.40.170.20">
    <property type="entry name" value="TonB-dependent receptor, beta-barrel domain"/>
    <property type="match status" value="1"/>
</dbReference>